<dbReference type="Gene3D" id="1.20.120.160">
    <property type="entry name" value="HPT domain"/>
    <property type="match status" value="1"/>
</dbReference>
<dbReference type="InterPro" id="IPR051315">
    <property type="entry name" value="Bact_Chemotaxis_CheA"/>
</dbReference>
<dbReference type="SMART" id="SM00387">
    <property type="entry name" value="HATPase_c"/>
    <property type="match status" value="1"/>
</dbReference>
<dbReference type="KEGG" id="saqi:AXG55_04140"/>
<evidence type="ECO:0000256" key="9">
    <source>
        <dbReference type="PROSITE-ProRule" id="PRU00169"/>
    </source>
</evidence>
<dbReference type="PANTHER" id="PTHR43395">
    <property type="entry name" value="SENSOR HISTIDINE KINASE CHEA"/>
    <property type="match status" value="1"/>
</dbReference>
<dbReference type="EC" id="2.7.13.3" evidence="2"/>
<dbReference type="PRINTS" id="PR00344">
    <property type="entry name" value="BCTRLSENSOR"/>
</dbReference>
<evidence type="ECO:0000256" key="3">
    <source>
        <dbReference type="ARBA" id="ARBA00022553"/>
    </source>
</evidence>
<dbReference type="Gene3D" id="3.30.565.10">
    <property type="entry name" value="Histidine kinase-like ATPase, C-terminal domain"/>
    <property type="match status" value="1"/>
</dbReference>
<evidence type="ECO:0000313" key="15">
    <source>
        <dbReference type="Proteomes" id="UP000184731"/>
    </source>
</evidence>
<evidence type="ECO:0000256" key="2">
    <source>
        <dbReference type="ARBA" id="ARBA00012438"/>
    </source>
</evidence>
<evidence type="ECO:0000256" key="1">
    <source>
        <dbReference type="ARBA" id="ARBA00000085"/>
    </source>
</evidence>
<dbReference type="Pfam" id="PF01584">
    <property type="entry name" value="CheW"/>
    <property type="match status" value="2"/>
</dbReference>
<keyword evidence="5" id="KW-0547">Nucleotide-binding</keyword>
<dbReference type="SUPFAM" id="SSF50341">
    <property type="entry name" value="CheW-like"/>
    <property type="match status" value="2"/>
</dbReference>
<dbReference type="PROSITE" id="PS50851">
    <property type="entry name" value="CHEW"/>
    <property type="match status" value="2"/>
</dbReference>
<dbReference type="PANTHER" id="PTHR43395:SF10">
    <property type="entry name" value="CHEMOTAXIS PROTEIN CHEA"/>
    <property type="match status" value="1"/>
</dbReference>
<dbReference type="InterPro" id="IPR001789">
    <property type="entry name" value="Sig_transdc_resp-reg_receiver"/>
</dbReference>
<dbReference type="SMART" id="SM00073">
    <property type="entry name" value="HPT"/>
    <property type="match status" value="1"/>
</dbReference>
<feature type="domain" description="HPt" evidence="13">
    <location>
        <begin position="129"/>
        <end position="233"/>
    </location>
</feature>
<evidence type="ECO:0000259" key="13">
    <source>
        <dbReference type="PROSITE" id="PS50894"/>
    </source>
</evidence>
<dbReference type="InterPro" id="IPR005467">
    <property type="entry name" value="His_kinase_dom"/>
</dbReference>
<dbReference type="Gene3D" id="2.40.50.180">
    <property type="entry name" value="CheA-289, Domain 4"/>
    <property type="match status" value="1"/>
</dbReference>
<dbReference type="PROSITE" id="PS50894">
    <property type="entry name" value="HPT"/>
    <property type="match status" value="1"/>
</dbReference>
<keyword evidence="15" id="KW-1185">Reference proteome</keyword>
<evidence type="ECO:0000259" key="12">
    <source>
        <dbReference type="PROSITE" id="PS50851"/>
    </source>
</evidence>
<keyword evidence="4" id="KW-0808">Transferase</keyword>
<keyword evidence="6" id="KW-0418">Kinase</keyword>
<dbReference type="Pfam" id="PF00072">
    <property type="entry name" value="Response_reg"/>
    <property type="match status" value="1"/>
</dbReference>
<feature type="modified residue" description="4-aspartylphosphate" evidence="9">
    <location>
        <position position="58"/>
    </location>
</feature>
<dbReference type="RefSeq" id="WP_148696861.1">
    <property type="nucleotide sequence ID" value="NZ_CP017834.1"/>
</dbReference>
<feature type="domain" description="Response regulatory" evidence="11">
    <location>
        <begin position="7"/>
        <end position="123"/>
    </location>
</feature>
<evidence type="ECO:0000256" key="6">
    <source>
        <dbReference type="ARBA" id="ARBA00022777"/>
    </source>
</evidence>
<name>A0A1L4CYX3_9BACT</name>
<dbReference type="PROSITE" id="PS50109">
    <property type="entry name" value="HIS_KIN"/>
    <property type="match status" value="1"/>
</dbReference>
<dbReference type="SUPFAM" id="SSF47226">
    <property type="entry name" value="Histidine-containing phosphotransfer domain, HPT domain"/>
    <property type="match status" value="1"/>
</dbReference>
<dbReference type="InterPro" id="IPR002545">
    <property type="entry name" value="CheW-lke_dom"/>
</dbReference>
<dbReference type="OrthoDB" id="5287594at2"/>
<dbReference type="InterPro" id="IPR011006">
    <property type="entry name" value="CheY-like_superfamily"/>
</dbReference>
<feature type="domain" description="CheW-like" evidence="12">
    <location>
        <begin position="720"/>
        <end position="857"/>
    </location>
</feature>
<reference evidence="14 15" key="1">
    <citation type="submission" date="2016-10" db="EMBL/GenBank/DDBJ databases">
        <title>Silvanigrella aquatica sp. nov., isolated from a freshwater lake located in the Black Forest, Germany, description of Silvanigrellaceae fam. nov., Silvanigrellales ord. nov., reclassification of the order Bdellovibrionales in the class Oligoflexia, reclassification of the families Bacteriovoracaceae and Halobacteriovoraceae in the new order Bacteriovoracales ord. nov., and reclassification of the family Pseudobacteriovoracaceae in the order Oligoflexiales.</title>
        <authorList>
            <person name="Hahn M.W."/>
            <person name="Schmidt J."/>
            <person name="Koll U."/>
            <person name="Rohde M."/>
            <person name="Verbag S."/>
            <person name="Pitt A."/>
            <person name="Nakai R."/>
            <person name="Naganuma T."/>
            <person name="Lang E."/>
        </authorList>
    </citation>
    <scope>NUCLEOTIDE SEQUENCE [LARGE SCALE GENOMIC DNA]</scope>
    <source>
        <strain evidence="14 15">MWH-Nonnen-W8red</strain>
    </source>
</reference>
<dbReference type="SUPFAM" id="SSF52172">
    <property type="entry name" value="CheY-like"/>
    <property type="match status" value="1"/>
</dbReference>
<dbReference type="InterPro" id="IPR036890">
    <property type="entry name" value="HATPase_C_sf"/>
</dbReference>
<feature type="modified residue" description="Phosphohistidine" evidence="8">
    <location>
        <position position="176"/>
    </location>
</feature>
<evidence type="ECO:0000256" key="4">
    <source>
        <dbReference type="ARBA" id="ARBA00022679"/>
    </source>
</evidence>
<dbReference type="GO" id="GO:0000155">
    <property type="term" value="F:phosphorelay sensor kinase activity"/>
    <property type="evidence" value="ECO:0007669"/>
    <property type="project" value="UniProtKB-ARBA"/>
</dbReference>
<accession>A0A1L4CYX3</accession>
<dbReference type="SMART" id="SM00448">
    <property type="entry name" value="REC"/>
    <property type="match status" value="1"/>
</dbReference>
<dbReference type="Pfam" id="PF02518">
    <property type="entry name" value="HATPase_c"/>
    <property type="match status" value="1"/>
</dbReference>
<dbReference type="Proteomes" id="UP000184731">
    <property type="component" value="Chromosome"/>
</dbReference>
<evidence type="ECO:0000256" key="7">
    <source>
        <dbReference type="ARBA" id="ARBA00035100"/>
    </source>
</evidence>
<feature type="domain" description="CheW-like" evidence="12">
    <location>
        <begin position="547"/>
        <end position="691"/>
    </location>
</feature>
<dbReference type="SUPFAM" id="SSF55874">
    <property type="entry name" value="ATPase domain of HSP90 chaperone/DNA topoisomerase II/histidine kinase"/>
    <property type="match status" value="1"/>
</dbReference>
<dbReference type="Pfam" id="PF01627">
    <property type="entry name" value="Hpt"/>
    <property type="match status" value="1"/>
</dbReference>
<feature type="domain" description="Histidine kinase" evidence="10">
    <location>
        <begin position="295"/>
        <end position="543"/>
    </location>
</feature>
<dbReference type="CDD" id="cd00088">
    <property type="entry name" value="HPT"/>
    <property type="match status" value="1"/>
</dbReference>
<evidence type="ECO:0000256" key="5">
    <source>
        <dbReference type="ARBA" id="ARBA00022741"/>
    </source>
</evidence>
<sequence>MENFDCKVLWIDDEPNILEGYEYVIKEAGYTPLLAVSPEQGIELFKEEVHDIVFVLCDFRMPKMSGFDVRQAIMSYDDSIPFGIVSSFVTKEMALEALSLKVCGFYDKPIDIQQIVELIKKESAPRKQFIKENRIIESVFVEESHAILDEIEPLLLSLNYDRGNSDILKSIARGAHTLKGSSGCLSSNIITKYVHKYEDLVSGLIKKELILTDEVYETLFKGLDRIKELVSSVVTKKLRNYKIDDIIKEVTLDFSKYQFEEKIKAIENLKEPIKEAALGQAPVQKQKESISVPIFMLDELSTFSGEITVIRNMVNKIIRSLENKYIDNKEIQGLSELFDEMHKINGTIQNRITDLCKVPLSGVFKPIPRILRDLARDLGKSIQLEIHGENIRVDNSLVLVCSNSLIHLIRNSADHGIEIPDERIKIGKPSMGTVQIFCTENNNELQIIIKDDGKGIDPNKVKNKALEKELYSFDELNLMTEQQIFEIIFSSGFSTASKITDVSGRGVGMDMVKTSVKSVGGSIQIDSILGKGTTFIMRLPKPKSVLIINSLLIKCGDQCFAIPQDSILHVIHIEKEQYHNLVQKIADGFVIRADNTLYPLVNLQKVLSISGFSKESKLEKYAEIMEILIVQSENFMYALQVDEILDSEEIVLKSINSCFNYKGIYAGATFMGDGSIGLILDIKNIAELSGIKSLSSYQKNLNTEKVFSKILKTSEEISTTQNYLLFHAESKSIFGIPLDQVFRLEEIPKKQIQMSGCEEVVIYRDAIMPIYVVDKILNLKYNKTELKTQKDVISVIVTRNENGYKGLVVSEVLDIALGDKEYSKEIVDREGISGNTFILDKNVTILDMKKIFNSKQNVDII</sequence>
<dbReference type="InterPro" id="IPR036061">
    <property type="entry name" value="CheW-like_dom_sf"/>
</dbReference>
<proteinExistence type="predicted"/>
<evidence type="ECO:0000259" key="10">
    <source>
        <dbReference type="PROSITE" id="PS50109"/>
    </source>
</evidence>
<dbReference type="InterPro" id="IPR008207">
    <property type="entry name" value="Sig_transdc_His_kin_Hpt_dom"/>
</dbReference>
<dbReference type="FunFam" id="3.30.565.10:FF:000016">
    <property type="entry name" value="Chemotaxis protein CheA, putative"/>
    <property type="match status" value="1"/>
</dbReference>
<dbReference type="PROSITE" id="PS50110">
    <property type="entry name" value="RESPONSE_REGULATORY"/>
    <property type="match status" value="1"/>
</dbReference>
<dbReference type="STRING" id="1915309.AXG55_04140"/>
<organism evidence="14 15">
    <name type="scientific">Silvanigrella aquatica</name>
    <dbReference type="NCBI Taxonomy" id="1915309"/>
    <lineage>
        <taxon>Bacteria</taxon>
        <taxon>Pseudomonadati</taxon>
        <taxon>Bdellovibrionota</taxon>
        <taxon>Oligoflexia</taxon>
        <taxon>Silvanigrellales</taxon>
        <taxon>Silvanigrellaceae</taxon>
        <taxon>Silvanigrella</taxon>
    </lineage>
</organism>
<comment type="catalytic activity">
    <reaction evidence="1">
        <text>ATP + protein L-histidine = ADP + protein N-phospho-L-histidine.</text>
        <dbReference type="EC" id="2.7.13.3"/>
    </reaction>
</comment>
<keyword evidence="3 9" id="KW-0597">Phosphoprotein</keyword>
<protein>
    <recommendedName>
        <fullName evidence="2">histidine kinase</fullName>
        <ecNumber evidence="2">2.7.13.3</ecNumber>
    </recommendedName>
</protein>
<dbReference type="InterPro" id="IPR004358">
    <property type="entry name" value="Sig_transdc_His_kin-like_C"/>
</dbReference>
<gene>
    <name evidence="14" type="ORF">AXG55_04140</name>
</gene>
<dbReference type="AlphaFoldDB" id="A0A1L4CYX3"/>
<evidence type="ECO:0000256" key="8">
    <source>
        <dbReference type="PROSITE-ProRule" id="PRU00110"/>
    </source>
</evidence>
<dbReference type="EMBL" id="CP017834">
    <property type="protein sequence ID" value="APJ03137.1"/>
    <property type="molecule type" value="Genomic_DNA"/>
</dbReference>
<dbReference type="Gene3D" id="3.40.50.2300">
    <property type="match status" value="1"/>
</dbReference>
<dbReference type="SMART" id="SM00260">
    <property type="entry name" value="CheW"/>
    <property type="match status" value="2"/>
</dbReference>
<dbReference type="GO" id="GO:0006935">
    <property type="term" value="P:chemotaxis"/>
    <property type="evidence" value="ECO:0007669"/>
    <property type="project" value="InterPro"/>
</dbReference>
<dbReference type="InterPro" id="IPR003594">
    <property type="entry name" value="HATPase_dom"/>
</dbReference>
<evidence type="ECO:0000313" key="14">
    <source>
        <dbReference type="EMBL" id="APJ03137.1"/>
    </source>
</evidence>
<dbReference type="Gene3D" id="2.30.30.40">
    <property type="entry name" value="SH3 Domains"/>
    <property type="match status" value="1"/>
</dbReference>
<comment type="function">
    <text evidence="7">Involved in the transmission of sensory signals from the chemoreceptors to the flagellar motors. CheA is autophosphorylated; it can transfer its phosphate group to either CheB or CheY.</text>
</comment>
<evidence type="ECO:0000259" key="11">
    <source>
        <dbReference type="PROSITE" id="PS50110"/>
    </source>
</evidence>
<dbReference type="InterPro" id="IPR036641">
    <property type="entry name" value="HPT_dom_sf"/>
</dbReference>